<dbReference type="AlphaFoldDB" id="A0A9D4BYH8"/>
<accession>A0A9D4BYH8</accession>
<reference evidence="2" key="1">
    <citation type="journal article" date="2019" name="bioRxiv">
        <title>The Genome of the Zebra Mussel, Dreissena polymorpha: A Resource for Invasive Species Research.</title>
        <authorList>
            <person name="McCartney M.A."/>
            <person name="Auch B."/>
            <person name="Kono T."/>
            <person name="Mallez S."/>
            <person name="Zhang Y."/>
            <person name="Obille A."/>
            <person name="Becker A."/>
            <person name="Abrahante J.E."/>
            <person name="Garbe J."/>
            <person name="Badalamenti J.P."/>
            <person name="Herman A."/>
            <person name="Mangelson H."/>
            <person name="Liachko I."/>
            <person name="Sullivan S."/>
            <person name="Sone E.D."/>
            <person name="Koren S."/>
            <person name="Silverstein K.A.T."/>
            <person name="Beckman K.B."/>
            <person name="Gohl D.M."/>
        </authorList>
    </citation>
    <scope>NUCLEOTIDE SEQUENCE</scope>
    <source>
        <strain evidence="2">Duluth1</strain>
        <tissue evidence="2">Whole animal</tissue>
    </source>
</reference>
<gene>
    <name evidence="2" type="ORF">DPMN_073123</name>
</gene>
<protein>
    <submittedName>
        <fullName evidence="2">Uncharacterized protein</fullName>
    </submittedName>
</protein>
<dbReference type="Proteomes" id="UP000828390">
    <property type="component" value="Unassembled WGS sequence"/>
</dbReference>
<evidence type="ECO:0000313" key="3">
    <source>
        <dbReference type="Proteomes" id="UP000828390"/>
    </source>
</evidence>
<name>A0A9D4BYH8_DREPO</name>
<proteinExistence type="predicted"/>
<feature type="region of interest" description="Disordered" evidence="1">
    <location>
        <begin position="133"/>
        <end position="167"/>
    </location>
</feature>
<sequence length="239" mass="26740">MYQCHHCGPSNMRLLSGGVLLPKVLLRYKDRDINNGICFSGMTMLECTGIILKNTPRNNPRNTSRIILKNNPINTSRVQKRSSFAAYGHILLHVSVMSKNVFQPKTKQSRGWQNVSPMEIKRQNASRNELIERPHLNGARRKCDSDSTMESATSEQSGTLTTLDSSLRKPPDIGDVWTIESIGIIDDPSRNNDEVAMQKFKETLKFENVQDTGDTSFQSTLHLGLTSHAKDELVAISGL</sequence>
<evidence type="ECO:0000256" key="1">
    <source>
        <dbReference type="SAM" id="MobiDB-lite"/>
    </source>
</evidence>
<evidence type="ECO:0000313" key="2">
    <source>
        <dbReference type="EMBL" id="KAH3713333.1"/>
    </source>
</evidence>
<organism evidence="2 3">
    <name type="scientific">Dreissena polymorpha</name>
    <name type="common">Zebra mussel</name>
    <name type="synonym">Mytilus polymorpha</name>
    <dbReference type="NCBI Taxonomy" id="45954"/>
    <lineage>
        <taxon>Eukaryota</taxon>
        <taxon>Metazoa</taxon>
        <taxon>Spiralia</taxon>
        <taxon>Lophotrochozoa</taxon>
        <taxon>Mollusca</taxon>
        <taxon>Bivalvia</taxon>
        <taxon>Autobranchia</taxon>
        <taxon>Heteroconchia</taxon>
        <taxon>Euheterodonta</taxon>
        <taxon>Imparidentia</taxon>
        <taxon>Neoheterodontei</taxon>
        <taxon>Myida</taxon>
        <taxon>Dreissenoidea</taxon>
        <taxon>Dreissenidae</taxon>
        <taxon>Dreissena</taxon>
    </lineage>
</organism>
<reference evidence="2" key="2">
    <citation type="submission" date="2020-11" db="EMBL/GenBank/DDBJ databases">
        <authorList>
            <person name="McCartney M.A."/>
            <person name="Auch B."/>
            <person name="Kono T."/>
            <person name="Mallez S."/>
            <person name="Becker A."/>
            <person name="Gohl D.M."/>
            <person name="Silverstein K.A.T."/>
            <person name="Koren S."/>
            <person name="Bechman K.B."/>
            <person name="Herman A."/>
            <person name="Abrahante J.E."/>
            <person name="Garbe J."/>
        </authorList>
    </citation>
    <scope>NUCLEOTIDE SEQUENCE</scope>
    <source>
        <strain evidence="2">Duluth1</strain>
        <tissue evidence="2">Whole animal</tissue>
    </source>
</reference>
<keyword evidence="3" id="KW-1185">Reference proteome</keyword>
<feature type="compositionally biased region" description="Basic and acidic residues" evidence="1">
    <location>
        <begin position="133"/>
        <end position="145"/>
    </location>
</feature>
<feature type="compositionally biased region" description="Polar residues" evidence="1">
    <location>
        <begin position="146"/>
        <end position="165"/>
    </location>
</feature>
<dbReference type="EMBL" id="JAIWYP010000014">
    <property type="protein sequence ID" value="KAH3713333.1"/>
    <property type="molecule type" value="Genomic_DNA"/>
</dbReference>
<comment type="caution">
    <text evidence="2">The sequence shown here is derived from an EMBL/GenBank/DDBJ whole genome shotgun (WGS) entry which is preliminary data.</text>
</comment>